<proteinExistence type="inferred from homology"/>
<feature type="domain" description="Disease resistance N-terminal" evidence="9">
    <location>
        <begin position="7"/>
        <end position="88"/>
    </location>
</feature>
<dbReference type="Pfam" id="PF00931">
    <property type="entry name" value="NB-ARC"/>
    <property type="match status" value="1"/>
</dbReference>
<dbReference type="AlphaFoldDB" id="A0AAW2J2Y4"/>
<dbReference type="PANTHER" id="PTHR23155:SF1228">
    <property type="entry name" value="NB-ARC DOMAIN CONTAINING PROTEIN, EXPRESSED"/>
    <property type="match status" value="1"/>
</dbReference>
<dbReference type="Gene3D" id="3.40.50.300">
    <property type="entry name" value="P-loop containing nucleotide triphosphate hydrolases"/>
    <property type="match status" value="1"/>
</dbReference>
<dbReference type="InterPro" id="IPR042197">
    <property type="entry name" value="Apaf_helical"/>
</dbReference>
<keyword evidence="5" id="KW-0611">Plant defense</keyword>
<accession>A0AAW2J2Y4</accession>
<keyword evidence="4" id="KW-0547">Nucleotide-binding</keyword>
<dbReference type="Pfam" id="PF18052">
    <property type="entry name" value="Rx_N"/>
    <property type="match status" value="1"/>
</dbReference>
<dbReference type="SUPFAM" id="SSF52058">
    <property type="entry name" value="L domain-like"/>
    <property type="match status" value="1"/>
</dbReference>
<dbReference type="InterPro" id="IPR002182">
    <property type="entry name" value="NB-ARC"/>
</dbReference>
<comment type="caution">
    <text evidence="11">The sequence shown here is derived from an EMBL/GenBank/DDBJ whole genome shotgun (WGS) entry which is preliminary data.</text>
</comment>
<evidence type="ECO:0000259" key="8">
    <source>
        <dbReference type="Pfam" id="PF00931"/>
    </source>
</evidence>
<evidence type="ECO:0000313" key="11">
    <source>
        <dbReference type="EMBL" id="KAL0288777.1"/>
    </source>
</evidence>
<evidence type="ECO:0000256" key="7">
    <source>
        <dbReference type="SAM" id="MobiDB-lite"/>
    </source>
</evidence>
<dbReference type="EMBL" id="JACGWM010001727">
    <property type="protein sequence ID" value="KAL0288777.1"/>
    <property type="molecule type" value="Genomic_DNA"/>
</dbReference>
<keyword evidence="6" id="KW-0067">ATP-binding</keyword>
<feature type="domain" description="NB-ARC" evidence="8">
    <location>
        <begin position="172"/>
        <end position="337"/>
    </location>
</feature>
<name>A0AAW2J2Y4_9LAMI</name>
<feature type="domain" description="Disease resistance protein winged helix" evidence="10">
    <location>
        <begin position="421"/>
        <end position="493"/>
    </location>
</feature>
<dbReference type="InterPro" id="IPR058922">
    <property type="entry name" value="WHD_DRP"/>
</dbReference>
<dbReference type="InterPro" id="IPR036388">
    <property type="entry name" value="WH-like_DNA-bd_sf"/>
</dbReference>
<dbReference type="GO" id="GO:0051607">
    <property type="term" value="P:defense response to virus"/>
    <property type="evidence" value="ECO:0007669"/>
    <property type="project" value="UniProtKB-ARBA"/>
</dbReference>
<comment type="similarity">
    <text evidence="1">Belongs to the disease resistance NB-LRR family.</text>
</comment>
<dbReference type="Gene3D" id="1.10.10.10">
    <property type="entry name" value="Winged helix-like DNA-binding domain superfamily/Winged helix DNA-binding domain"/>
    <property type="match status" value="1"/>
</dbReference>
<organism evidence="11">
    <name type="scientific">Sesamum calycinum</name>
    <dbReference type="NCBI Taxonomy" id="2727403"/>
    <lineage>
        <taxon>Eukaryota</taxon>
        <taxon>Viridiplantae</taxon>
        <taxon>Streptophyta</taxon>
        <taxon>Embryophyta</taxon>
        <taxon>Tracheophyta</taxon>
        <taxon>Spermatophyta</taxon>
        <taxon>Magnoliopsida</taxon>
        <taxon>eudicotyledons</taxon>
        <taxon>Gunneridae</taxon>
        <taxon>Pentapetalae</taxon>
        <taxon>asterids</taxon>
        <taxon>lamiids</taxon>
        <taxon>Lamiales</taxon>
        <taxon>Pedaliaceae</taxon>
        <taxon>Sesamum</taxon>
    </lineage>
</organism>
<dbReference type="InterPro" id="IPR027417">
    <property type="entry name" value="P-loop_NTPase"/>
</dbReference>
<dbReference type="FunFam" id="3.40.50.300:FF:001091">
    <property type="entry name" value="Probable disease resistance protein At1g61300"/>
    <property type="match status" value="1"/>
</dbReference>
<dbReference type="FunFam" id="1.10.10.10:FF:000322">
    <property type="entry name" value="Probable disease resistance protein At1g63360"/>
    <property type="match status" value="1"/>
</dbReference>
<dbReference type="InterPro" id="IPR032675">
    <property type="entry name" value="LRR_dom_sf"/>
</dbReference>
<evidence type="ECO:0000256" key="1">
    <source>
        <dbReference type="ARBA" id="ARBA00008894"/>
    </source>
</evidence>
<keyword evidence="3" id="KW-0677">Repeat</keyword>
<evidence type="ECO:0000259" key="10">
    <source>
        <dbReference type="Pfam" id="PF23559"/>
    </source>
</evidence>
<dbReference type="PANTHER" id="PTHR23155">
    <property type="entry name" value="DISEASE RESISTANCE PROTEIN RP"/>
    <property type="match status" value="1"/>
</dbReference>
<evidence type="ECO:0000256" key="2">
    <source>
        <dbReference type="ARBA" id="ARBA00022614"/>
    </source>
</evidence>
<evidence type="ECO:0000256" key="6">
    <source>
        <dbReference type="ARBA" id="ARBA00022840"/>
    </source>
</evidence>
<dbReference type="GO" id="GO:0098542">
    <property type="term" value="P:defense response to other organism"/>
    <property type="evidence" value="ECO:0007669"/>
    <property type="project" value="TreeGrafter"/>
</dbReference>
<dbReference type="InterPro" id="IPR044974">
    <property type="entry name" value="Disease_R_plants"/>
</dbReference>
<dbReference type="Pfam" id="PF23559">
    <property type="entry name" value="WHD_DRP"/>
    <property type="match status" value="1"/>
</dbReference>
<gene>
    <name evidence="11" type="ORF">Scaly_2721100</name>
</gene>
<sequence length="845" mass="96320">MTTVSSVRAVLERLDYLLLSEEALSRCVGELRDRIVQLQTELGGIKQFLIKTDGASDTREGITRGVRQLVYEIEDAVESYAHQQETAAAVSPGKPGCAFRSFWKYRSTARDLGQDLLIFETRIDELKHFVGAERDKAESRGRSSSSSTGSAWEHRKQTNPELDRENIVVGLEDDAQRLRSLLLEDPPELSIIAICGMGGIGKTTLAKSVYNDPLLVNHFHTRSWATVNPGFEAADILETLLSSLASAWSQSEIERVETMQLMENLYSALEGRRYIVVLDDIWSTEPWDTLRFAFPDDNKGSRILITTRNRHVVEQISKSVLERRLLSADESWMLLKSLLGYIPFLLESIGRKIVKHCGGLPLAITLIARSCGEMTLGNWEAILRRLRRYQNLQAVEDILALSYNDLPFRLQPCLLYLGLLPRDQVIPLEKLYSLWVAEGMVSTRALNNKARIEVAEDYLMELVDRSLVMQVEDEKFSVTQIISCRLHDLIHHLCLRIGKQEEFFEVIDFQRGDQNTLSTRRIAIYLNKFKRDYFLPRNIPDARHIRSILFFDTDKSPPERTWPREFSDLKEFPCTRVLHFDGVDFQVRKLPKAFRADTKDKLKLDTLKKLETLENFHASICDADNLQQLESLQILTATVDGNNLDLQNTISSMNRSKYLRRSSLEVKNFDSCSQERLSIVEALLECNALHALDIEGYLAKLPGRKISSTFTEMVFNGSEFDEDPTPLLGRLPNLRSLVLCNNAFVARKMVCSALDFPLLTTLKLATLQSLEELEMETGAMPCLTTMIIERCDKFEVLPSGFKNIKTLKRLMIGSMPERFKNKVNEMIAEMRALGSDDLIVTFYDC</sequence>
<evidence type="ECO:0000256" key="3">
    <source>
        <dbReference type="ARBA" id="ARBA00022737"/>
    </source>
</evidence>
<dbReference type="Gene3D" id="3.80.10.10">
    <property type="entry name" value="Ribonuclease Inhibitor"/>
    <property type="match status" value="1"/>
</dbReference>
<dbReference type="GO" id="GO:0043531">
    <property type="term" value="F:ADP binding"/>
    <property type="evidence" value="ECO:0007669"/>
    <property type="project" value="InterPro"/>
</dbReference>
<reference evidence="11" key="2">
    <citation type="journal article" date="2024" name="Plant">
        <title>Genomic evolution and insights into agronomic trait innovations of Sesamum species.</title>
        <authorList>
            <person name="Miao H."/>
            <person name="Wang L."/>
            <person name="Qu L."/>
            <person name="Liu H."/>
            <person name="Sun Y."/>
            <person name="Le M."/>
            <person name="Wang Q."/>
            <person name="Wei S."/>
            <person name="Zheng Y."/>
            <person name="Lin W."/>
            <person name="Duan Y."/>
            <person name="Cao H."/>
            <person name="Xiong S."/>
            <person name="Wang X."/>
            <person name="Wei L."/>
            <person name="Li C."/>
            <person name="Ma Q."/>
            <person name="Ju M."/>
            <person name="Zhao R."/>
            <person name="Li G."/>
            <person name="Mu C."/>
            <person name="Tian Q."/>
            <person name="Mei H."/>
            <person name="Zhang T."/>
            <person name="Gao T."/>
            <person name="Zhang H."/>
        </authorList>
    </citation>
    <scope>NUCLEOTIDE SEQUENCE</scope>
    <source>
        <strain evidence="11">KEN8</strain>
    </source>
</reference>
<keyword evidence="2" id="KW-0433">Leucine-rich repeat</keyword>
<dbReference type="GO" id="GO:0005524">
    <property type="term" value="F:ATP binding"/>
    <property type="evidence" value="ECO:0007669"/>
    <property type="project" value="UniProtKB-KW"/>
</dbReference>
<reference evidence="11" key="1">
    <citation type="submission" date="2020-06" db="EMBL/GenBank/DDBJ databases">
        <authorList>
            <person name="Li T."/>
            <person name="Hu X."/>
            <person name="Zhang T."/>
            <person name="Song X."/>
            <person name="Zhang H."/>
            <person name="Dai N."/>
            <person name="Sheng W."/>
            <person name="Hou X."/>
            <person name="Wei L."/>
        </authorList>
    </citation>
    <scope>NUCLEOTIDE SEQUENCE</scope>
    <source>
        <strain evidence="11">KEN8</strain>
        <tissue evidence="11">Leaf</tissue>
    </source>
</reference>
<protein>
    <submittedName>
        <fullName evidence="11">Disease resistance protein</fullName>
    </submittedName>
</protein>
<evidence type="ECO:0000256" key="5">
    <source>
        <dbReference type="ARBA" id="ARBA00022821"/>
    </source>
</evidence>
<dbReference type="SUPFAM" id="SSF52540">
    <property type="entry name" value="P-loop containing nucleoside triphosphate hydrolases"/>
    <property type="match status" value="1"/>
</dbReference>
<evidence type="ECO:0000256" key="4">
    <source>
        <dbReference type="ARBA" id="ARBA00022741"/>
    </source>
</evidence>
<feature type="region of interest" description="Disordered" evidence="7">
    <location>
        <begin position="134"/>
        <end position="159"/>
    </location>
</feature>
<dbReference type="InterPro" id="IPR041118">
    <property type="entry name" value="Rx_N"/>
</dbReference>
<dbReference type="Gene3D" id="1.20.5.4130">
    <property type="match status" value="1"/>
</dbReference>
<evidence type="ECO:0000259" key="9">
    <source>
        <dbReference type="Pfam" id="PF18052"/>
    </source>
</evidence>
<dbReference type="PRINTS" id="PR00364">
    <property type="entry name" value="DISEASERSIST"/>
</dbReference>
<dbReference type="Gene3D" id="1.10.8.430">
    <property type="entry name" value="Helical domain of apoptotic protease-activating factors"/>
    <property type="match status" value="1"/>
</dbReference>